<accession>Q339Q5</accession>
<gene>
    <name evidence="1" type="ordered locus">LOC_Os10g19300</name>
</gene>
<proteinExistence type="predicted"/>
<dbReference type="EMBL" id="DP000086">
    <property type="protein sequence ID" value="ABB47222.1"/>
    <property type="molecule type" value="Genomic_DNA"/>
</dbReference>
<reference evidence="1" key="1">
    <citation type="journal article" date="2003" name="Science">
        <title>In-depth view of structure, activity, and evolution of rice chromosome 10.</title>
        <authorList>
            <consortium name="Rice Chromosome 10 Sequencing Consortium"/>
        </authorList>
    </citation>
    <scope>NUCLEOTIDE SEQUENCE [LARGE SCALE GENOMIC DNA]</scope>
</reference>
<dbReference type="AlphaFoldDB" id="Q339Q5"/>
<protein>
    <submittedName>
        <fullName evidence="1">Expressed protein</fullName>
    </submittedName>
</protein>
<evidence type="ECO:0000313" key="1">
    <source>
        <dbReference type="EMBL" id="ABB47222.1"/>
    </source>
</evidence>
<organism evidence="1">
    <name type="scientific">Oryza sativa subsp. japonica</name>
    <name type="common">Rice</name>
    <dbReference type="NCBI Taxonomy" id="39947"/>
    <lineage>
        <taxon>Eukaryota</taxon>
        <taxon>Viridiplantae</taxon>
        <taxon>Streptophyta</taxon>
        <taxon>Embryophyta</taxon>
        <taxon>Tracheophyta</taxon>
        <taxon>Spermatophyta</taxon>
        <taxon>Magnoliopsida</taxon>
        <taxon>Liliopsida</taxon>
        <taxon>Poales</taxon>
        <taxon>Poaceae</taxon>
        <taxon>BOP clade</taxon>
        <taxon>Oryzoideae</taxon>
        <taxon>Oryzeae</taxon>
        <taxon>Oryzinae</taxon>
        <taxon>Oryza</taxon>
        <taxon>Oryza sativa</taxon>
    </lineage>
</organism>
<name>Q339Q5_ORYSJ</name>
<sequence>MWVTERLRALLSRSGRLWGVKWRWATRLGEVEDKFMWILLEKSMSRDELVPITRVHEEAPLTETSIAVDAIITRNLEDAARDDAILPTTDGGAFVVDLHLREEPGGRSGGLAGGDEVVVAKYVREVAGTVSELVADDIFFGRVMKSWRRFGFVAWLGKRIERCLNLYLPWGFWDLVAFQAVIDQWLFRMSFWEWISLNFSVILIFNRSGELGDCFGGLDF</sequence>
<reference evidence="1" key="2">
    <citation type="submission" date="2003-05" db="EMBL/GenBank/DDBJ databases">
        <authorList>
            <person name="Buell C.R."/>
            <person name="Wing R.A."/>
            <person name="McCombie W.R."/>
            <person name="Messing J."/>
            <person name="Yuan Q."/>
            <person name="Ouyang S."/>
        </authorList>
    </citation>
    <scope>NUCLEOTIDE SEQUENCE</scope>
</reference>
<reference evidence="1" key="3">
    <citation type="submission" date="2006-07" db="EMBL/GenBank/DDBJ databases">
        <authorList>
            <person name="Buell R."/>
        </authorList>
    </citation>
    <scope>NUCLEOTIDE SEQUENCE</scope>
</reference>